<comment type="caution">
    <text evidence="1">The sequence shown here is derived from an EMBL/GenBank/DDBJ whole genome shotgun (WGS) entry which is preliminary data.</text>
</comment>
<organism evidence="1 2">
    <name type="scientific">Odynerus spinipes</name>
    <dbReference type="NCBI Taxonomy" id="1348599"/>
    <lineage>
        <taxon>Eukaryota</taxon>
        <taxon>Metazoa</taxon>
        <taxon>Ecdysozoa</taxon>
        <taxon>Arthropoda</taxon>
        <taxon>Hexapoda</taxon>
        <taxon>Insecta</taxon>
        <taxon>Pterygota</taxon>
        <taxon>Neoptera</taxon>
        <taxon>Endopterygota</taxon>
        <taxon>Hymenoptera</taxon>
        <taxon>Apocrita</taxon>
        <taxon>Aculeata</taxon>
        <taxon>Vespoidea</taxon>
        <taxon>Vespidae</taxon>
        <taxon>Eumeninae</taxon>
        <taxon>Odynerus</taxon>
    </lineage>
</organism>
<accession>A0AAD9S0K1</accession>
<protein>
    <submittedName>
        <fullName evidence="1">Uncharacterized protein</fullName>
    </submittedName>
</protein>
<dbReference type="AlphaFoldDB" id="A0AAD9S0K1"/>
<evidence type="ECO:0000313" key="1">
    <source>
        <dbReference type="EMBL" id="KAK2589344.1"/>
    </source>
</evidence>
<name>A0AAD9S0K1_9HYME</name>
<sequence length="147" mass="17206">MKPNETGMTLPISSYEKLLDQVRELTHETRLLQRDLHSALYNANIPPDVNHNFPYERRDCKKGKILGSSIIWKDEKRRKTEDEQGPLVECNNLRPRPRFVTNLDSTDYLRSRNLTSRLLAQRSYEHARLISQDGQFPQLASFQIRVA</sequence>
<evidence type="ECO:0000313" key="2">
    <source>
        <dbReference type="Proteomes" id="UP001258017"/>
    </source>
</evidence>
<dbReference type="EMBL" id="JAIFRP010000001">
    <property type="protein sequence ID" value="KAK2589344.1"/>
    <property type="molecule type" value="Genomic_DNA"/>
</dbReference>
<reference evidence="1" key="1">
    <citation type="submission" date="2021-08" db="EMBL/GenBank/DDBJ databases">
        <authorList>
            <person name="Misof B."/>
            <person name="Oliver O."/>
            <person name="Podsiadlowski L."/>
            <person name="Donath A."/>
            <person name="Peters R."/>
            <person name="Mayer C."/>
            <person name="Rust J."/>
            <person name="Gunkel S."/>
            <person name="Lesny P."/>
            <person name="Martin S."/>
            <person name="Oeyen J.P."/>
            <person name="Petersen M."/>
            <person name="Panagiotis P."/>
            <person name="Wilbrandt J."/>
            <person name="Tanja T."/>
        </authorList>
    </citation>
    <scope>NUCLEOTIDE SEQUENCE</scope>
    <source>
        <strain evidence="1">GBR_01_08_01A</strain>
        <tissue evidence="1">Thorax + abdomen</tissue>
    </source>
</reference>
<dbReference type="Proteomes" id="UP001258017">
    <property type="component" value="Unassembled WGS sequence"/>
</dbReference>
<proteinExistence type="predicted"/>
<reference evidence="1" key="2">
    <citation type="journal article" date="2023" name="Commun. Biol.">
        <title>Intrasexual cuticular hydrocarbon dimorphism in a wasp sheds light on hydrocarbon biosynthesis genes in Hymenoptera.</title>
        <authorList>
            <person name="Moris V.C."/>
            <person name="Podsiadlowski L."/>
            <person name="Martin S."/>
            <person name="Oeyen J.P."/>
            <person name="Donath A."/>
            <person name="Petersen M."/>
            <person name="Wilbrandt J."/>
            <person name="Misof B."/>
            <person name="Liedtke D."/>
            <person name="Thamm M."/>
            <person name="Scheiner R."/>
            <person name="Schmitt T."/>
            <person name="Niehuis O."/>
        </authorList>
    </citation>
    <scope>NUCLEOTIDE SEQUENCE</scope>
    <source>
        <strain evidence="1">GBR_01_08_01A</strain>
    </source>
</reference>
<gene>
    <name evidence="1" type="ORF">KPH14_007889</name>
</gene>
<keyword evidence="2" id="KW-1185">Reference proteome</keyword>